<organism evidence="1 2">
    <name type="scientific">Oikopleura dioica</name>
    <name type="common">Tunicate</name>
    <dbReference type="NCBI Taxonomy" id="34765"/>
    <lineage>
        <taxon>Eukaryota</taxon>
        <taxon>Metazoa</taxon>
        <taxon>Chordata</taxon>
        <taxon>Tunicata</taxon>
        <taxon>Appendicularia</taxon>
        <taxon>Copelata</taxon>
        <taxon>Oikopleuridae</taxon>
        <taxon>Oikopleura</taxon>
    </lineage>
</organism>
<evidence type="ECO:0000313" key="2">
    <source>
        <dbReference type="Proteomes" id="UP001158576"/>
    </source>
</evidence>
<evidence type="ECO:0000313" key="1">
    <source>
        <dbReference type="EMBL" id="CAG5090510.1"/>
    </source>
</evidence>
<dbReference type="Proteomes" id="UP001158576">
    <property type="component" value="Chromosome PAR"/>
</dbReference>
<reference evidence="1 2" key="1">
    <citation type="submission" date="2021-04" db="EMBL/GenBank/DDBJ databases">
        <authorList>
            <person name="Bliznina A."/>
        </authorList>
    </citation>
    <scope>NUCLEOTIDE SEQUENCE [LARGE SCALE GENOMIC DNA]</scope>
</reference>
<keyword evidence="2" id="KW-1185">Reference proteome</keyword>
<dbReference type="Gene3D" id="2.60.40.10">
    <property type="entry name" value="Immunoglobulins"/>
    <property type="match status" value="1"/>
</dbReference>
<accession>A0ABN7S4A7</accession>
<protein>
    <submittedName>
        <fullName evidence="1">Oidioi.mRNA.OKI2018_I69.PAR.g12631.t1.cds</fullName>
    </submittedName>
</protein>
<dbReference type="InterPro" id="IPR013783">
    <property type="entry name" value="Ig-like_fold"/>
</dbReference>
<dbReference type="EMBL" id="OU015568">
    <property type="protein sequence ID" value="CAG5090510.1"/>
    <property type="molecule type" value="Genomic_DNA"/>
</dbReference>
<sequence>MRSILTCFDLQVPLRHPQQARWFCVPNLLKSKNYSVFYRHPAHVEWQHRKANNWRNSFPKRENSLETRKIAEDKEWGNALHIFSNHLYKNAGYFIRQICKKKTFIFREFHTSSFYTFTDQYSQQALEGQKRTFRERKNIAAFIKKEFDKKSRIKLNECCLYQEEYAFKLCRLLQRTFERKLIRRNALERKNQRRKFESSTTQDDFPETSDQYVPMTTILFSPDKDIYEAFNSNIGLWIDPNKVILQPDSGDASIYTIGFDLNINKEVVSKFNFGVKQGDKFVNPVDDLILILKLKNGPDHYITLSGN</sequence>
<proteinExistence type="predicted"/>
<gene>
    <name evidence="1" type="ORF">OKIOD_LOCUS4189</name>
</gene>
<name>A0ABN7S4A7_OIKDI</name>